<dbReference type="SUPFAM" id="SSF48498">
    <property type="entry name" value="Tetracyclin repressor-like, C-terminal domain"/>
    <property type="match status" value="1"/>
</dbReference>
<dbReference type="EMBL" id="CAFBQU010000029">
    <property type="protein sequence ID" value="CAB5066257.1"/>
    <property type="molecule type" value="Genomic_DNA"/>
</dbReference>
<proteinExistence type="predicted"/>
<dbReference type="PANTHER" id="PTHR30055">
    <property type="entry name" value="HTH-TYPE TRANSCRIPTIONAL REGULATOR RUTR"/>
    <property type="match status" value="1"/>
</dbReference>
<protein>
    <submittedName>
        <fullName evidence="5">Unannotated protein</fullName>
    </submittedName>
</protein>
<dbReference type="InterPro" id="IPR050109">
    <property type="entry name" value="HTH-type_TetR-like_transc_reg"/>
</dbReference>
<evidence type="ECO:0000259" key="4">
    <source>
        <dbReference type="PROSITE" id="PS50977"/>
    </source>
</evidence>
<accession>A0A6J7RHS6</accession>
<evidence type="ECO:0000256" key="1">
    <source>
        <dbReference type="ARBA" id="ARBA00023015"/>
    </source>
</evidence>
<sequence>MSITTSDPLRRVVLDVAVAISRDEGPDAISLRKVARDAGVSHQAPYHHFGDRAGIFAAIAEEGFSKLSEALIANHNDGISGMCEAYVRFALEHAGHFRVMMRNDLCDLQNYPSAVFQADRAFNLLLEAVTSALGNYATDDDIKTHTAFIWSVGHGLATLLLDGPLEKKLEGIADVNVLISRVARLATASMPR</sequence>
<dbReference type="Pfam" id="PF13305">
    <property type="entry name" value="TetR_C_33"/>
    <property type="match status" value="1"/>
</dbReference>
<reference evidence="5" key="1">
    <citation type="submission" date="2020-05" db="EMBL/GenBank/DDBJ databases">
        <authorList>
            <person name="Chiriac C."/>
            <person name="Salcher M."/>
            <person name="Ghai R."/>
            <person name="Kavagutti S V."/>
        </authorList>
    </citation>
    <scope>NUCLEOTIDE SEQUENCE</scope>
</reference>
<dbReference type="Pfam" id="PF00440">
    <property type="entry name" value="TetR_N"/>
    <property type="match status" value="1"/>
</dbReference>
<gene>
    <name evidence="5" type="ORF">UFOPK4098_01312</name>
    <name evidence="6" type="ORF">UFOPK4347_01136</name>
</gene>
<dbReference type="SUPFAM" id="SSF46689">
    <property type="entry name" value="Homeodomain-like"/>
    <property type="match status" value="1"/>
</dbReference>
<dbReference type="InterPro" id="IPR001647">
    <property type="entry name" value="HTH_TetR"/>
</dbReference>
<dbReference type="AlphaFoldDB" id="A0A6J7RHS6"/>
<keyword evidence="2" id="KW-0238">DNA-binding</keyword>
<keyword evidence="3" id="KW-0804">Transcription</keyword>
<evidence type="ECO:0000313" key="5">
    <source>
        <dbReference type="EMBL" id="CAB5028291.1"/>
    </source>
</evidence>
<dbReference type="InterPro" id="IPR009057">
    <property type="entry name" value="Homeodomain-like_sf"/>
</dbReference>
<name>A0A6J7RHS6_9ZZZZ</name>
<feature type="domain" description="HTH tetR-type" evidence="4">
    <location>
        <begin position="7"/>
        <end position="67"/>
    </location>
</feature>
<dbReference type="EMBL" id="CAFBPN010000096">
    <property type="protein sequence ID" value="CAB5028291.1"/>
    <property type="molecule type" value="Genomic_DNA"/>
</dbReference>
<keyword evidence="1" id="KW-0805">Transcription regulation</keyword>
<dbReference type="GO" id="GO:0000976">
    <property type="term" value="F:transcription cis-regulatory region binding"/>
    <property type="evidence" value="ECO:0007669"/>
    <property type="project" value="TreeGrafter"/>
</dbReference>
<dbReference type="PROSITE" id="PS50977">
    <property type="entry name" value="HTH_TETR_2"/>
    <property type="match status" value="1"/>
</dbReference>
<dbReference type="InterPro" id="IPR025996">
    <property type="entry name" value="MT1864/Rv1816-like_C"/>
</dbReference>
<dbReference type="Gene3D" id="1.10.357.10">
    <property type="entry name" value="Tetracycline Repressor, domain 2"/>
    <property type="match status" value="1"/>
</dbReference>
<evidence type="ECO:0000313" key="6">
    <source>
        <dbReference type="EMBL" id="CAB5066257.1"/>
    </source>
</evidence>
<evidence type="ECO:0000256" key="3">
    <source>
        <dbReference type="ARBA" id="ARBA00023163"/>
    </source>
</evidence>
<dbReference type="InterPro" id="IPR036271">
    <property type="entry name" value="Tet_transcr_reg_TetR-rel_C_sf"/>
</dbReference>
<dbReference type="PANTHER" id="PTHR30055:SF220">
    <property type="entry name" value="TETR-FAMILY REGULATORY PROTEIN"/>
    <property type="match status" value="1"/>
</dbReference>
<organism evidence="5">
    <name type="scientific">freshwater metagenome</name>
    <dbReference type="NCBI Taxonomy" id="449393"/>
    <lineage>
        <taxon>unclassified sequences</taxon>
        <taxon>metagenomes</taxon>
        <taxon>ecological metagenomes</taxon>
    </lineage>
</organism>
<dbReference type="GO" id="GO:0003700">
    <property type="term" value="F:DNA-binding transcription factor activity"/>
    <property type="evidence" value="ECO:0007669"/>
    <property type="project" value="TreeGrafter"/>
</dbReference>
<evidence type="ECO:0000256" key="2">
    <source>
        <dbReference type="ARBA" id="ARBA00023125"/>
    </source>
</evidence>